<sequence length="93" mass="10176">MARFTLHGPDGPKTFTLAGRPGWLLARLIEAGQTGLTAADFAPGLRVAGFVHRIRQAGVPVETRYERHEGRFPGNHARYRLAAEVKPIEGGEE</sequence>
<accession>A0ABT2NPP5</accession>
<dbReference type="InterPro" id="IPR054382">
    <property type="entry name" value="wHTH_alphaproteobact"/>
</dbReference>
<evidence type="ECO:0000313" key="2">
    <source>
        <dbReference type="EMBL" id="MCT8330910.1"/>
    </source>
</evidence>
<proteinExistence type="predicted"/>
<dbReference type="EMBL" id="JAOCQF010000003">
    <property type="protein sequence ID" value="MCT8330910.1"/>
    <property type="molecule type" value="Genomic_DNA"/>
</dbReference>
<feature type="domain" description="Winged helix" evidence="1">
    <location>
        <begin position="14"/>
        <end position="89"/>
    </location>
</feature>
<dbReference type="Pfam" id="PF22324">
    <property type="entry name" value="HTH_91"/>
    <property type="match status" value="1"/>
</dbReference>
<protein>
    <recommendedName>
        <fullName evidence="1">Winged helix domain-containing protein</fullName>
    </recommendedName>
</protein>
<name>A0ABT2NPP5_9RHOB</name>
<evidence type="ECO:0000313" key="3">
    <source>
        <dbReference type="Proteomes" id="UP001205601"/>
    </source>
</evidence>
<evidence type="ECO:0000259" key="1">
    <source>
        <dbReference type="Pfam" id="PF22324"/>
    </source>
</evidence>
<dbReference type="Proteomes" id="UP001205601">
    <property type="component" value="Unassembled WGS sequence"/>
</dbReference>
<dbReference type="RefSeq" id="WP_261496808.1">
    <property type="nucleotide sequence ID" value="NZ_JAOCQF010000003.1"/>
</dbReference>
<comment type="caution">
    <text evidence="2">The sequence shown here is derived from an EMBL/GenBank/DDBJ whole genome shotgun (WGS) entry which is preliminary data.</text>
</comment>
<reference evidence="3" key="1">
    <citation type="submission" date="2023-07" db="EMBL/GenBank/DDBJ databases">
        <title>Defluviimonas sediminis sp. nov., isolated from mangrove sediment.</title>
        <authorList>
            <person name="Liu L."/>
            <person name="Li J."/>
            <person name="Huang Y."/>
            <person name="Pan J."/>
            <person name="Li M."/>
        </authorList>
    </citation>
    <scope>NUCLEOTIDE SEQUENCE [LARGE SCALE GENOMIC DNA]</scope>
    <source>
        <strain evidence="3">FT324</strain>
    </source>
</reference>
<keyword evidence="3" id="KW-1185">Reference proteome</keyword>
<gene>
    <name evidence="2" type="ORF">N5I32_15435</name>
</gene>
<organism evidence="2 3">
    <name type="scientific">Albidovulum sediminis</name>
    <dbReference type="NCBI Taxonomy" id="3066345"/>
    <lineage>
        <taxon>Bacteria</taxon>
        <taxon>Pseudomonadati</taxon>
        <taxon>Pseudomonadota</taxon>
        <taxon>Alphaproteobacteria</taxon>
        <taxon>Rhodobacterales</taxon>
        <taxon>Paracoccaceae</taxon>
        <taxon>Albidovulum</taxon>
    </lineage>
</organism>